<dbReference type="InterPro" id="IPR036412">
    <property type="entry name" value="HAD-like_sf"/>
</dbReference>
<dbReference type="Proteomes" id="UP000545286">
    <property type="component" value="Unassembled WGS sequence"/>
</dbReference>
<dbReference type="CDD" id="cd07518">
    <property type="entry name" value="HAD_YbiV-Like"/>
    <property type="match status" value="1"/>
</dbReference>
<dbReference type="Gene3D" id="3.30.1240.10">
    <property type="match status" value="1"/>
</dbReference>
<gene>
    <name evidence="1" type="ORF">FHX72_002285</name>
</gene>
<dbReference type="GO" id="GO:0000287">
    <property type="term" value="F:magnesium ion binding"/>
    <property type="evidence" value="ECO:0007669"/>
    <property type="project" value="TreeGrafter"/>
</dbReference>
<dbReference type="Gene3D" id="3.40.50.1000">
    <property type="entry name" value="HAD superfamily/HAD-like"/>
    <property type="match status" value="1"/>
</dbReference>
<dbReference type="SFLD" id="SFLDG01140">
    <property type="entry name" value="C2.B:_Phosphomannomutase_and_P"/>
    <property type="match status" value="1"/>
</dbReference>
<dbReference type="GO" id="GO:0016791">
    <property type="term" value="F:phosphatase activity"/>
    <property type="evidence" value="ECO:0007669"/>
    <property type="project" value="UniProtKB-ARBA"/>
</dbReference>
<dbReference type="SUPFAM" id="SSF56784">
    <property type="entry name" value="HAD-like"/>
    <property type="match status" value="1"/>
</dbReference>
<evidence type="ECO:0000313" key="1">
    <source>
        <dbReference type="EMBL" id="MBB2958140.1"/>
    </source>
</evidence>
<dbReference type="InterPro" id="IPR000150">
    <property type="entry name" value="Cof"/>
</dbReference>
<accession>A0A7W4UPB3</accession>
<dbReference type="AlphaFoldDB" id="A0A7W4UPB3"/>
<dbReference type="PROSITE" id="PS01228">
    <property type="entry name" value="COF_1"/>
    <property type="match status" value="1"/>
</dbReference>
<dbReference type="EMBL" id="JACHWJ010000003">
    <property type="protein sequence ID" value="MBB2958140.1"/>
    <property type="molecule type" value="Genomic_DNA"/>
</dbReference>
<dbReference type="PANTHER" id="PTHR10000">
    <property type="entry name" value="PHOSPHOSERINE PHOSPHATASE"/>
    <property type="match status" value="1"/>
</dbReference>
<dbReference type="GO" id="GO:0005829">
    <property type="term" value="C:cytosol"/>
    <property type="evidence" value="ECO:0007669"/>
    <property type="project" value="TreeGrafter"/>
</dbReference>
<evidence type="ECO:0008006" key="3">
    <source>
        <dbReference type="Google" id="ProtNLM"/>
    </source>
</evidence>
<organism evidence="1 2">
    <name type="scientific">Pseudoclavibacter helvolus</name>
    <dbReference type="NCBI Taxonomy" id="255205"/>
    <lineage>
        <taxon>Bacteria</taxon>
        <taxon>Bacillati</taxon>
        <taxon>Actinomycetota</taxon>
        <taxon>Actinomycetes</taxon>
        <taxon>Micrococcales</taxon>
        <taxon>Microbacteriaceae</taxon>
        <taxon>Pseudoclavibacter</taxon>
    </lineage>
</organism>
<dbReference type="SFLD" id="SFLDS00003">
    <property type="entry name" value="Haloacid_Dehalogenase"/>
    <property type="match status" value="1"/>
</dbReference>
<dbReference type="InterPro" id="IPR006379">
    <property type="entry name" value="HAD-SF_hydro_IIB"/>
</dbReference>
<dbReference type="NCBIfam" id="TIGR00099">
    <property type="entry name" value="Cof-subfamily"/>
    <property type="match status" value="1"/>
</dbReference>
<keyword evidence="2" id="KW-1185">Reference proteome</keyword>
<dbReference type="PANTHER" id="PTHR10000:SF53">
    <property type="entry name" value="5-AMINO-6-(5-PHOSPHO-D-RIBITYLAMINO)URACIL PHOSPHATASE YBJI-RELATED"/>
    <property type="match status" value="1"/>
</dbReference>
<comment type="caution">
    <text evidence="1">The sequence shown here is derived from an EMBL/GenBank/DDBJ whole genome shotgun (WGS) entry which is preliminary data.</text>
</comment>
<dbReference type="Pfam" id="PF08282">
    <property type="entry name" value="Hydrolase_3"/>
    <property type="match status" value="1"/>
</dbReference>
<evidence type="ECO:0000313" key="2">
    <source>
        <dbReference type="Proteomes" id="UP000545286"/>
    </source>
</evidence>
<proteinExistence type="predicted"/>
<dbReference type="InterPro" id="IPR023214">
    <property type="entry name" value="HAD_sf"/>
</dbReference>
<dbReference type="RefSeq" id="WP_183625068.1">
    <property type="nucleotide sequence ID" value="NZ_JACHWJ010000003.1"/>
</dbReference>
<reference evidence="1 2" key="1">
    <citation type="submission" date="2020-08" db="EMBL/GenBank/DDBJ databases">
        <title>Sequencing the genomes of 1000 actinobacteria strains.</title>
        <authorList>
            <person name="Klenk H.-P."/>
        </authorList>
    </citation>
    <scope>NUCLEOTIDE SEQUENCE [LARGE SCALE GENOMIC DNA]</scope>
    <source>
        <strain evidence="1 2">DSM 20419</strain>
    </source>
</reference>
<protein>
    <recommendedName>
        <fullName evidence="3">HAD family hydrolase</fullName>
    </recommendedName>
</protein>
<dbReference type="NCBIfam" id="TIGR01484">
    <property type="entry name" value="HAD-SF-IIB"/>
    <property type="match status" value="1"/>
</dbReference>
<sequence length="287" mass="31440">MADTVLETADRHYEASLEGNDVRLVVADMDGTLLLDDHTVPDEFWGLLQRMRAAGVEFTPASGRQYATLAKLFERDSDGMSFIAENGTFVVRDGKEVSSLTLDAAFIERAIALLRGLIEAGHDLGVVLCGKKSAYIERGDDVFIAEARNYYEALTIVDDVLDTDDEYVKIAVYDFAEVETGAAAEVDELRESHRVVVSGHHWMDIMPPEANKGLAVRQLQERLGVTAAQTAVFGDFFNDVEMFAEAERSYAMAGAHPEVKDIAKYLAPSNQEQGVVTVVSALLDAQA</sequence>
<name>A0A7W4UPB3_9MICO</name>